<evidence type="ECO:0000313" key="3">
    <source>
        <dbReference type="EMBL" id="KUK67475.1"/>
    </source>
</evidence>
<dbReference type="AlphaFoldDB" id="A0A101GZB8"/>
<dbReference type="InterPro" id="IPR013229">
    <property type="entry name" value="PEGA"/>
</dbReference>
<dbReference type="EMBL" id="LGGI01000008">
    <property type="protein sequence ID" value="KUK67475.1"/>
    <property type="molecule type" value="Genomic_DNA"/>
</dbReference>
<feature type="transmembrane region" description="Helical" evidence="1">
    <location>
        <begin position="12"/>
        <end position="36"/>
    </location>
</feature>
<evidence type="ECO:0000313" key="4">
    <source>
        <dbReference type="Proteomes" id="UP000053469"/>
    </source>
</evidence>
<keyword evidence="1" id="KW-0812">Transmembrane</keyword>
<organism evidence="3 4">
    <name type="scientific">candidate division WS6 bacterium 36_33</name>
    <dbReference type="NCBI Taxonomy" id="1641388"/>
    <lineage>
        <taxon>Bacteria</taxon>
        <taxon>Candidatus Dojkabacteria</taxon>
    </lineage>
</organism>
<protein>
    <submittedName>
        <fullName evidence="3">WD40-domain containing protein</fullName>
    </submittedName>
</protein>
<keyword evidence="1" id="KW-0472">Membrane</keyword>
<gene>
    <name evidence="3" type="ORF">XD87_0111</name>
</gene>
<feature type="non-terminal residue" evidence="3">
    <location>
        <position position="97"/>
    </location>
</feature>
<proteinExistence type="predicted"/>
<dbReference type="Pfam" id="PF08308">
    <property type="entry name" value="PEGA"/>
    <property type="match status" value="1"/>
</dbReference>
<evidence type="ECO:0000259" key="2">
    <source>
        <dbReference type="Pfam" id="PF08308"/>
    </source>
</evidence>
<name>A0A101GZB8_9BACT</name>
<accession>A0A101GZB8</accession>
<sequence length="97" mass="10863">MKETKKIKKEINIISLLISIFSVLFVVGGALVIFYFSRGYRISISEKNIRKTGVLTVQTEPSPANLYINGDDIGRTPRSRTLDVGINSISIKKNGYR</sequence>
<dbReference type="Proteomes" id="UP000053469">
    <property type="component" value="Unassembled WGS sequence"/>
</dbReference>
<feature type="domain" description="PEGA" evidence="2">
    <location>
        <begin position="53"/>
        <end position="97"/>
    </location>
</feature>
<evidence type="ECO:0000256" key="1">
    <source>
        <dbReference type="SAM" id="Phobius"/>
    </source>
</evidence>
<comment type="caution">
    <text evidence="3">The sequence shown here is derived from an EMBL/GenBank/DDBJ whole genome shotgun (WGS) entry which is preliminary data.</text>
</comment>
<reference evidence="4" key="1">
    <citation type="journal article" date="2015" name="MBio">
        <title>Genome-Resolved Metagenomic Analysis Reveals Roles for Candidate Phyla and Other Microbial Community Members in Biogeochemical Transformations in Oil Reservoirs.</title>
        <authorList>
            <person name="Hu P."/>
            <person name="Tom L."/>
            <person name="Singh A."/>
            <person name="Thomas B.C."/>
            <person name="Baker B.J."/>
            <person name="Piceno Y.M."/>
            <person name="Andersen G.L."/>
            <person name="Banfield J.F."/>
        </authorList>
    </citation>
    <scope>NUCLEOTIDE SEQUENCE [LARGE SCALE GENOMIC DNA]</scope>
</reference>
<keyword evidence="1" id="KW-1133">Transmembrane helix</keyword>